<gene>
    <name evidence="1" type="ORF">NDI38_19725</name>
</gene>
<evidence type="ECO:0000313" key="2">
    <source>
        <dbReference type="Proteomes" id="UP001476950"/>
    </source>
</evidence>
<dbReference type="Proteomes" id="UP001476950">
    <property type="component" value="Unassembled WGS sequence"/>
</dbReference>
<dbReference type="EMBL" id="JAMPLM010000020">
    <property type="protein sequence ID" value="MEP1060666.1"/>
    <property type="molecule type" value="Genomic_DNA"/>
</dbReference>
<accession>A0ABV0KN44</accession>
<dbReference type="NCBIfam" id="NF045598">
    <property type="entry name" value="asr1405_asl0597"/>
    <property type="match status" value="1"/>
</dbReference>
<protein>
    <submittedName>
        <fullName evidence="1">Uncharacterized protein</fullName>
    </submittedName>
</protein>
<comment type="caution">
    <text evidence="1">The sequence shown here is derived from an EMBL/GenBank/DDBJ whole genome shotgun (WGS) entry which is preliminary data.</text>
</comment>
<proteinExistence type="predicted"/>
<dbReference type="RefSeq" id="WP_190448677.1">
    <property type="nucleotide sequence ID" value="NZ_JAMPLM010000020.1"/>
</dbReference>
<name>A0ABV0KN44_9CYAN</name>
<sequence>MLNDLNPQTNEMIEIQCTDHWQVYYRLQALEIPCCCSYYQPLKVQVSSVATALQVWSVVQQVTLPRQALVQRLNACWQASASPNRD</sequence>
<reference evidence="1 2" key="1">
    <citation type="submission" date="2022-04" db="EMBL/GenBank/DDBJ databases">
        <title>Positive selection, recombination, and allopatry shape intraspecific diversity of widespread and dominant cyanobacteria.</title>
        <authorList>
            <person name="Wei J."/>
            <person name="Shu W."/>
            <person name="Hu C."/>
        </authorList>
    </citation>
    <scope>NUCLEOTIDE SEQUENCE [LARGE SCALE GENOMIC DNA]</scope>
    <source>
        <strain evidence="1 2">AS-A4</strain>
    </source>
</reference>
<evidence type="ECO:0000313" key="1">
    <source>
        <dbReference type="EMBL" id="MEP1060666.1"/>
    </source>
</evidence>
<dbReference type="InterPro" id="IPR054637">
    <property type="entry name" value="Asr1405_Asl0597-like"/>
</dbReference>
<keyword evidence="2" id="KW-1185">Reference proteome</keyword>
<organism evidence="1 2">
    <name type="scientific">Stenomitos frigidus AS-A4</name>
    <dbReference type="NCBI Taxonomy" id="2933935"/>
    <lineage>
        <taxon>Bacteria</taxon>
        <taxon>Bacillati</taxon>
        <taxon>Cyanobacteriota</taxon>
        <taxon>Cyanophyceae</taxon>
        <taxon>Leptolyngbyales</taxon>
        <taxon>Leptolyngbyaceae</taxon>
        <taxon>Stenomitos</taxon>
    </lineage>
</organism>